<organism evidence="3 4">
    <name type="scientific">Alosa alosa</name>
    <name type="common">allis shad</name>
    <dbReference type="NCBI Taxonomy" id="278164"/>
    <lineage>
        <taxon>Eukaryota</taxon>
        <taxon>Metazoa</taxon>
        <taxon>Chordata</taxon>
        <taxon>Craniata</taxon>
        <taxon>Vertebrata</taxon>
        <taxon>Euteleostomi</taxon>
        <taxon>Actinopterygii</taxon>
        <taxon>Neopterygii</taxon>
        <taxon>Teleostei</taxon>
        <taxon>Clupei</taxon>
        <taxon>Clupeiformes</taxon>
        <taxon>Clupeoidei</taxon>
        <taxon>Clupeidae</taxon>
        <taxon>Alosa</taxon>
    </lineage>
</organism>
<comment type="caution">
    <text evidence="3">The sequence shown here is derived from an EMBL/GenBank/DDBJ whole genome shotgun (WGS) entry which is preliminary data.</text>
</comment>
<proteinExistence type="predicted"/>
<feature type="compositionally biased region" description="Acidic residues" evidence="1">
    <location>
        <begin position="119"/>
        <end position="129"/>
    </location>
</feature>
<feature type="compositionally biased region" description="Polar residues" evidence="1">
    <location>
        <begin position="96"/>
        <end position="111"/>
    </location>
</feature>
<feature type="compositionally biased region" description="Pro residues" evidence="1">
    <location>
        <begin position="230"/>
        <end position="239"/>
    </location>
</feature>
<dbReference type="AlphaFoldDB" id="A0AAV6GJ71"/>
<dbReference type="Proteomes" id="UP000823561">
    <property type="component" value="Chromosome 11"/>
</dbReference>
<sequence>MSAVMPAEEEEDEQPMWQSVALFCCKGIIEGIIVVLFLWLLVQVLFTKELEVHLQVLLGAGLAVFCLSLLLGCFLCLWQMRSLPAENKESPALVTDCSTTPSADVTSSSHSPPMRVLNEEPEEEEEEAGLDYPSAFGSSTPSDDDFYMLPLATRSRTDAPKSYFPLRRLSSPTLSAPLYRPMDRPRGSLPCLPHLPRLSFLSRTRRALERRCTVAADAYPYTEHSRLTGPAPPPPPTSQAPPLLSATSRLSRPSPIMAPPPLQPPPTDPPLP</sequence>
<evidence type="ECO:0000313" key="3">
    <source>
        <dbReference type="EMBL" id="KAG5273740.1"/>
    </source>
</evidence>
<name>A0AAV6GJ71_9TELE</name>
<protein>
    <submittedName>
        <fullName evidence="3">Uncharacterized protein</fullName>
    </submittedName>
</protein>
<evidence type="ECO:0000256" key="1">
    <source>
        <dbReference type="SAM" id="MobiDB-lite"/>
    </source>
</evidence>
<feature type="region of interest" description="Disordered" evidence="1">
    <location>
        <begin position="223"/>
        <end position="272"/>
    </location>
</feature>
<evidence type="ECO:0000313" key="4">
    <source>
        <dbReference type="Proteomes" id="UP000823561"/>
    </source>
</evidence>
<evidence type="ECO:0000256" key="2">
    <source>
        <dbReference type="SAM" id="Phobius"/>
    </source>
</evidence>
<dbReference type="EMBL" id="JADWDJ010000011">
    <property type="protein sequence ID" value="KAG5273740.1"/>
    <property type="molecule type" value="Genomic_DNA"/>
</dbReference>
<feature type="transmembrane region" description="Helical" evidence="2">
    <location>
        <begin position="54"/>
        <end position="78"/>
    </location>
</feature>
<feature type="transmembrane region" description="Helical" evidence="2">
    <location>
        <begin position="20"/>
        <end position="42"/>
    </location>
</feature>
<gene>
    <name evidence="3" type="ORF">AALO_G00154940</name>
</gene>
<feature type="region of interest" description="Disordered" evidence="1">
    <location>
        <begin position="94"/>
        <end position="141"/>
    </location>
</feature>
<reference evidence="3" key="1">
    <citation type="submission" date="2020-10" db="EMBL/GenBank/DDBJ databases">
        <title>Chromosome-scale genome assembly of the Allis shad, Alosa alosa.</title>
        <authorList>
            <person name="Margot Z."/>
            <person name="Christophe K."/>
            <person name="Cabau C."/>
            <person name="Louis A."/>
            <person name="Berthelot C."/>
            <person name="Parey E."/>
            <person name="Roest Crollius H."/>
            <person name="Montfort J."/>
            <person name="Robinson-Rechavi M."/>
            <person name="Bucao C."/>
            <person name="Bouchez O."/>
            <person name="Gislard M."/>
            <person name="Lluch J."/>
            <person name="Milhes M."/>
            <person name="Lampietro C."/>
            <person name="Lopez Roques C."/>
            <person name="Donnadieu C."/>
            <person name="Braasch I."/>
            <person name="Desvignes T."/>
            <person name="Postlethwait J."/>
            <person name="Bobe J."/>
            <person name="Guiguen Y."/>
        </authorList>
    </citation>
    <scope>NUCLEOTIDE SEQUENCE</scope>
    <source>
        <strain evidence="3">M-15738</strain>
        <tissue evidence="3">Blood</tissue>
    </source>
</reference>
<feature type="compositionally biased region" description="Pro residues" evidence="1">
    <location>
        <begin position="256"/>
        <end position="272"/>
    </location>
</feature>
<keyword evidence="2" id="KW-0472">Membrane</keyword>
<keyword evidence="2" id="KW-1133">Transmembrane helix</keyword>
<keyword evidence="2" id="KW-0812">Transmembrane</keyword>
<accession>A0AAV6GJ71</accession>
<keyword evidence="4" id="KW-1185">Reference proteome</keyword>